<evidence type="ECO:0000313" key="1">
    <source>
        <dbReference type="EMBL" id="GFH45242.1"/>
    </source>
</evidence>
<comment type="caution">
    <text evidence="1">The sequence shown here is derived from an EMBL/GenBank/DDBJ whole genome shotgun (WGS) entry which is preliminary data.</text>
</comment>
<reference evidence="1 2" key="1">
    <citation type="journal article" date="2021" name="Sci. Rep.">
        <title>The genome of the diatom Chaetoceros tenuissimus carries an ancient integrated fragment of an extant virus.</title>
        <authorList>
            <person name="Hongo Y."/>
            <person name="Kimura K."/>
            <person name="Takaki Y."/>
            <person name="Yoshida Y."/>
            <person name="Baba S."/>
            <person name="Kobayashi G."/>
            <person name="Nagasaki K."/>
            <person name="Hano T."/>
            <person name="Tomaru Y."/>
        </authorList>
    </citation>
    <scope>NUCLEOTIDE SEQUENCE [LARGE SCALE GENOMIC DNA]</scope>
    <source>
        <strain evidence="1 2">NIES-3715</strain>
    </source>
</reference>
<dbReference type="Proteomes" id="UP001054902">
    <property type="component" value="Unassembled WGS sequence"/>
</dbReference>
<dbReference type="AlphaFoldDB" id="A0AAD3GZP4"/>
<evidence type="ECO:0000313" key="2">
    <source>
        <dbReference type="Proteomes" id="UP001054902"/>
    </source>
</evidence>
<accession>A0AAD3GZP4</accession>
<proteinExistence type="predicted"/>
<gene>
    <name evidence="1" type="ORF">CTEN210_01716</name>
</gene>
<dbReference type="EMBL" id="BLLK01000020">
    <property type="protein sequence ID" value="GFH45242.1"/>
    <property type="molecule type" value="Genomic_DNA"/>
</dbReference>
<keyword evidence="2" id="KW-1185">Reference proteome</keyword>
<name>A0AAD3GZP4_9STRA</name>
<organism evidence="1 2">
    <name type="scientific">Chaetoceros tenuissimus</name>
    <dbReference type="NCBI Taxonomy" id="426638"/>
    <lineage>
        <taxon>Eukaryota</taxon>
        <taxon>Sar</taxon>
        <taxon>Stramenopiles</taxon>
        <taxon>Ochrophyta</taxon>
        <taxon>Bacillariophyta</taxon>
        <taxon>Coscinodiscophyceae</taxon>
        <taxon>Chaetocerotophycidae</taxon>
        <taxon>Chaetocerotales</taxon>
        <taxon>Chaetocerotaceae</taxon>
        <taxon>Chaetoceros</taxon>
    </lineage>
</organism>
<sequence length="442" mass="50413">MNQANQPNQTVLPKDTQVPFIVVTNHNDNIIPDFIKQAQDRDVSKQFKAKRIDTYQPGHFTSLLTSISQNDYTKNRCILFKRAGMETGGIKMNETDAAGHEMEKYNVFTGDRLINANTILPGNGPKIGVRRAGIPIPDNALLKKQTKIQLEPARQNIVPDAEFFPGTSATVFTSPGNETPLQGLYTHTALYGSVCNLPKLLRPFDNHRIATDLENEYLNVIRGDNELGYFTKKKKGTKVKVPWLVLKCIAIVENDLGGFDYFFQFYKTMLAILENTWWLTFPITRELSQFQSSSHCCVAFVAFLHYHGIAPIHNIECAMHTRFRYNQNDDWNNIIGYFRVTQGGIGFTDIERINAITQYYHYRLLNGVYPFFEDEEDQPELDETNVDDELLGKLELISKFCMGSQEEDKIMVLEKLDEILSLIDNGEEPMTMTELAVTNQLV</sequence>
<protein>
    <submittedName>
        <fullName evidence="1">Uncharacterized protein</fullName>
    </submittedName>
</protein>